<proteinExistence type="predicted"/>
<dbReference type="AlphaFoldDB" id="Q3JK22"/>
<evidence type="ECO:0000313" key="1">
    <source>
        <dbReference type="EMBL" id="ABA53150.1"/>
    </source>
</evidence>
<accession>Q3JK22</accession>
<dbReference type="HOGENOM" id="CLU_447374_0_0_4"/>
<evidence type="ECO:0000313" key="2">
    <source>
        <dbReference type="Proteomes" id="UP000002700"/>
    </source>
</evidence>
<reference evidence="1 2" key="1">
    <citation type="submission" date="2005-09" db="EMBL/GenBank/DDBJ databases">
        <authorList>
            <person name="Woods D.E."/>
            <person name="Nierman W.C."/>
        </authorList>
    </citation>
    <scope>NUCLEOTIDE SEQUENCE [LARGE SCALE GENOMIC DNA]</scope>
    <source>
        <strain evidence="1 2">1710b</strain>
    </source>
</reference>
<dbReference type="Proteomes" id="UP000002700">
    <property type="component" value="Chromosome II"/>
</dbReference>
<organism evidence="1 2">
    <name type="scientific">Burkholderia pseudomallei (strain 1710b)</name>
    <dbReference type="NCBI Taxonomy" id="320372"/>
    <lineage>
        <taxon>Bacteria</taxon>
        <taxon>Pseudomonadati</taxon>
        <taxon>Pseudomonadota</taxon>
        <taxon>Betaproteobacteria</taxon>
        <taxon>Burkholderiales</taxon>
        <taxon>Burkholderiaceae</taxon>
        <taxon>Burkholderia</taxon>
        <taxon>pseudomallei group</taxon>
    </lineage>
</organism>
<dbReference type="EMBL" id="CP000125">
    <property type="protein sequence ID" value="ABA53150.1"/>
    <property type="molecule type" value="Genomic_DNA"/>
</dbReference>
<gene>
    <name evidence="1" type="ordered locus">BURPS1710b_A0923</name>
</gene>
<dbReference type="EnsemblBacteria" id="ABA53150">
    <property type="protein sequence ID" value="ABA53150"/>
    <property type="gene ID" value="BURPS1710b_A0923"/>
</dbReference>
<sequence>MVPRERAIRRHVIGRLLRDRVEYRRADLQRLRVELPLHAERARVARAALDDLHLRARHERQRVRGLAPDVLHARMTRHVVRHDAELVLEIGLQQPVAMARDHVLERIPERVGHRAHVGIVGEHQRQLALVHQHAARNRADQRMAFPRMAGEHGDVRRLLRGDAFEIALLEQRHPAARFARDEFVRNAVVREHREQIVADAGFVVVHVTGRVDRDAPRRALAVARRRGGRARRGPAELARCERRQPRAPVDAERRLERAAHRPRAVRRIDGLRDDRNAGEMAEHVGVRQQLVAQPDFVAPVARGPRAQHQVRKVDVPRMRRHVRAFRHVAEVAQVALVDDLAERLRIDRMRLARLGLVDEIEQRRERAAQRHAAPAARADVEHARELGVDRRLIVERVRAPIERVPGRGLQTAFAVGHGGLHHVARGARALRRIARAARTRGRARLTVCGARAPRSVDEPVERFRIPVRVAALRFRERLEPIGDFFEAFVARSLRHARIHIGVLVRLARYRRLQILAGCAERQPRRRIADRFQVFEVAVRVARFALGGRAEQRRDVVLPLDVRLRREVEVAAIRLRFAGERVFQVLFGLAALELCHLRLPIRSRRAPRRAG</sequence>
<name>Q3JK22_BURP1</name>
<dbReference type="KEGG" id="bpm:BURPS1710b_A0923"/>
<protein>
    <submittedName>
        <fullName evidence="1">Uncharacterized protein</fullName>
    </submittedName>
</protein>